<reference evidence="1 2" key="1">
    <citation type="submission" date="2015-03" db="EMBL/GenBank/DDBJ databases">
        <title>Viruses in human plasma pools from the US and Germany.</title>
        <authorList>
            <person name="Zhang W."/>
            <person name="Delwart E."/>
        </authorList>
    </citation>
    <scope>NUCLEOTIDE SEQUENCE [LARGE SCALE GENOMIC DNA]</scope>
    <source>
        <strain evidence="1">DB2</strain>
    </source>
</reference>
<dbReference type="EMBL" id="KP974694">
    <property type="protein sequence ID" value="ALN38800.1"/>
    <property type="molecule type" value="Genomic_DNA"/>
</dbReference>
<evidence type="ECO:0000313" key="2">
    <source>
        <dbReference type="Proteomes" id="UP000158549"/>
    </source>
</evidence>
<name>A0A0S2C4F9_9VIRU</name>
<evidence type="ECO:0000313" key="1">
    <source>
        <dbReference type="EMBL" id="ALN38800.1"/>
    </source>
</evidence>
<protein>
    <submittedName>
        <fullName evidence="1">Putative ORF3 protein</fullName>
    </submittedName>
</protein>
<accession>A0A0S2C4F9</accession>
<gene>
    <name evidence="1" type="primary">ORF3</name>
</gene>
<organism evidence="1 2">
    <name type="scientific">Human associated gemykibivirus 1</name>
    <dbReference type="NCBI Taxonomy" id="2004487"/>
    <lineage>
        <taxon>Viruses</taxon>
        <taxon>Monodnaviria</taxon>
        <taxon>Shotokuvirae</taxon>
        <taxon>Cressdnaviricota</taxon>
        <taxon>Repensiviricetes</taxon>
        <taxon>Geplafuvirales</taxon>
        <taxon>Genomoviridae</taxon>
        <taxon>Gemykibivirus</taxon>
        <taxon>Gemykibivirus humas1</taxon>
    </lineage>
</organism>
<sequence length="194" mass="22288">MHYRPRESRRWGAFICTLLSTSGSNIGPETLVHSMLKDSTRMYRHHVEHQKMGLIMQSKMETLLLGDSNDLQEAEWMQLVGCGLRSSMQRMSQSFGRYANHWLHVHWSHLSPNSEPTLPGNFQQSESRMKLRRELTSTRLGWLNSITGYNKILEEVKLEVRYHARRSGCSRRLRASPCSAGASRSASLECALQI</sequence>
<proteinExistence type="predicted"/>
<dbReference type="Proteomes" id="UP000158549">
    <property type="component" value="Segment"/>
</dbReference>